<dbReference type="GO" id="GO:0004674">
    <property type="term" value="F:protein serine/threonine kinase activity"/>
    <property type="evidence" value="ECO:0007669"/>
    <property type="project" value="UniProtKB-EC"/>
</dbReference>
<dbReference type="PIRSF" id="PIRSF039117">
    <property type="entry name" value="KaiC"/>
    <property type="match status" value="1"/>
</dbReference>
<dbReference type="PATRIC" id="fig|35746.4.peg.638"/>
<dbReference type="KEGG" id="hgi:ABY42_03015"/>
<dbReference type="AlphaFoldDB" id="A0A0K1IQM7"/>
<evidence type="ECO:0000256" key="1">
    <source>
        <dbReference type="ARBA" id="ARBA00012513"/>
    </source>
</evidence>
<dbReference type="GO" id="GO:0005524">
    <property type="term" value="F:ATP binding"/>
    <property type="evidence" value="ECO:0007669"/>
    <property type="project" value="InterPro"/>
</dbReference>
<dbReference type="Gene3D" id="3.40.50.300">
    <property type="entry name" value="P-loop containing nucleotide triphosphate hydrolases"/>
    <property type="match status" value="2"/>
</dbReference>
<protein>
    <recommendedName>
        <fullName evidence="1">non-specific serine/threonine protein kinase</fullName>
        <ecNumber evidence="1">2.7.11.1</ecNumber>
    </recommendedName>
</protein>
<keyword evidence="6" id="KW-0378">Hydrolase</keyword>
<dbReference type="InterPro" id="IPR014774">
    <property type="entry name" value="KaiC-like_dom"/>
</dbReference>
<dbReference type="PANTHER" id="PTHR42926">
    <property type="match status" value="1"/>
</dbReference>
<dbReference type="PROSITE" id="PS51146">
    <property type="entry name" value="KAIC"/>
    <property type="match status" value="2"/>
</dbReference>
<dbReference type="SUPFAM" id="SSF52540">
    <property type="entry name" value="P-loop containing nucleoside triphosphate hydrolases"/>
    <property type="match status" value="2"/>
</dbReference>
<dbReference type="InterPro" id="IPR030665">
    <property type="entry name" value="KaiC"/>
</dbReference>
<keyword evidence="5" id="KW-0418">Kinase</keyword>
<evidence type="ECO:0000313" key="9">
    <source>
        <dbReference type="Proteomes" id="UP000066124"/>
    </source>
</evidence>
<keyword evidence="2" id="KW-0597">Phosphoprotein</keyword>
<name>A0A0K1IQM7_HALGI</name>
<dbReference type="Proteomes" id="UP000066124">
    <property type="component" value="Chromosome"/>
</dbReference>
<dbReference type="InterPro" id="IPR027417">
    <property type="entry name" value="P-loop_NTPase"/>
</dbReference>
<evidence type="ECO:0000259" key="7">
    <source>
        <dbReference type="PROSITE" id="PS51146"/>
    </source>
</evidence>
<accession>A0A0K1IQM7</accession>
<dbReference type="GeneID" id="25244898"/>
<organism evidence="8 9">
    <name type="scientific">Haloferax gibbonsii</name>
    <dbReference type="NCBI Taxonomy" id="35746"/>
    <lineage>
        <taxon>Archaea</taxon>
        <taxon>Methanobacteriati</taxon>
        <taxon>Methanobacteriota</taxon>
        <taxon>Stenosarchaea group</taxon>
        <taxon>Halobacteria</taxon>
        <taxon>Halobacteriales</taxon>
        <taxon>Haloferacaceae</taxon>
        <taxon>Haloferax</taxon>
    </lineage>
</organism>
<evidence type="ECO:0000256" key="2">
    <source>
        <dbReference type="ARBA" id="ARBA00022553"/>
    </source>
</evidence>
<evidence type="ECO:0000256" key="3">
    <source>
        <dbReference type="ARBA" id="ARBA00022679"/>
    </source>
</evidence>
<gene>
    <name evidence="8" type="ORF">ABY42_03015</name>
</gene>
<dbReference type="InterPro" id="IPR051347">
    <property type="entry name" value="Circadian_clock_KaiC-rel"/>
</dbReference>
<dbReference type="EMBL" id="CP011947">
    <property type="protein sequence ID" value="AKU06761.1"/>
    <property type="molecule type" value="Genomic_DNA"/>
</dbReference>
<dbReference type="SMART" id="SM00382">
    <property type="entry name" value="AAA"/>
    <property type="match status" value="2"/>
</dbReference>
<dbReference type="EC" id="2.7.11.1" evidence="1"/>
<dbReference type="InterPro" id="IPR003593">
    <property type="entry name" value="AAA+_ATPase"/>
</dbReference>
<dbReference type="GO" id="GO:0016787">
    <property type="term" value="F:hydrolase activity"/>
    <property type="evidence" value="ECO:0007669"/>
    <property type="project" value="UniProtKB-KW"/>
</dbReference>
<keyword evidence="4" id="KW-0677">Repeat</keyword>
<reference evidence="9" key="1">
    <citation type="journal article" date="2015" name="J. Biotechnol.">
        <title>Complete genome sequence of Haloferax gibbonsii strain ARA6, a potential producer of polyhydroxyalkanoates and halocins isolated from Araruama, Rio de Janeiro, Brasil.</title>
        <authorList>
            <person name="Pinto L.H."/>
            <person name="D'Alincourt Carvalho-Assef A.P."/>
            <person name="Vieira R.P."/>
            <person name="Clementino M.M."/>
            <person name="Albano R.M."/>
        </authorList>
    </citation>
    <scope>NUCLEOTIDE SEQUENCE [LARGE SCALE GENOMIC DNA]</scope>
    <source>
        <strain evidence="9">ARA6</strain>
    </source>
</reference>
<feature type="domain" description="KaiC" evidence="7">
    <location>
        <begin position="243"/>
        <end position="477"/>
    </location>
</feature>
<sequence>MTNLSPRLSTGISGLDTVLDGGLLPNRTYMVRGASGAGKTIVGYHFLSAGVERGEDVLFISFEESAADLRANAETLGFDLAAVPILDLSPSPEAFLDDEAYTMLSPSEVEGKSTTAELKAAIEEREPDRVVIDPLSQLGRLSSDKHQFRRLVSSLLSYLKQSGTTTMFTSQPSSDDTDETLAYLCDGSLSLLRSEEGRSVRVEKFRGSDSQTGPHAMRIDGDHGIRVFPRLVPGSHHREFAIEPLSSGIDDLDTLLGGGIERGSITLISGPSGVGKSTTGAAFARATADRGERAAVYLFEESKSSFRHRSKSIGIPIDDLVESGNLRVDAVEPLSISTDEFAHRVRAEVEANGTEFVMIDGTAGYQLSLTDERSDIRRELHALARYLKNMGVTVVLTEEVQQVTGAFHASDNHVSYLADNILFIRYIEVRGEIRKAIGVLKKRFGSFEPTLRSFKIGSDGIVVGEPLDELRGILTGTPTWNEDE</sequence>
<dbReference type="RefSeq" id="WP_050458690.1">
    <property type="nucleotide sequence ID" value="NZ_CP011947.1"/>
</dbReference>
<keyword evidence="3" id="KW-0808">Transferase</keyword>
<evidence type="ECO:0000313" key="8">
    <source>
        <dbReference type="EMBL" id="AKU06761.1"/>
    </source>
</evidence>
<dbReference type="Pfam" id="PF06745">
    <property type="entry name" value="ATPase"/>
    <property type="match status" value="2"/>
</dbReference>
<evidence type="ECO:0000256" key="6">
    <source>
        <dbReference type="ARBA" id="ARBA00022801"/>
    </source>
</evidence>
<evidence type="ECO:0000256" key="5">
    <source>
        <dbReference type="ARBA" id="ARBA00022777"/>
    </source>
</evidence>
<dbReference type="PANTHER" id="PTHR42926:SF1">
    <property type="entry name" value="CIRCADIAN CLOCK OSCILLATOR PROTEIN KAIC 1"/>
    <property type="match status" value="1"/>
</dbReference>
<dbReference type="InterPro" id="IPR010624">
    <property type="entry name" value="KaiC_dom"/>
</dbReference>
<feature type="domain" description="KaiC" evidence="7">
    <location>
        <begin position="6"/>
        <end position="241"/>
    </location>
</feature>
<evidence type="ECO:0000256" key="4">
    <source>
        <dbReference type="ARBA" id="ARBA00022737"/>
    </source>
</evidence>
<proteinExistence type="predicted"/>